<keyword evidence="5" id="KW-0472">Membrane</keyword>
<dbReference type="Proteomes" id="UP000277204">
    <property type="component" value="Unassembled WGS sequence"/>
</dbReference>
<evidence type="ECO:0000313" key="7">
    <source>
        <dbReference type="Proteomes" id="UP000277204"/>
    </source>
</evidence>
<dbReference type="AlphaFoldDB" id="A0A183MX56"/>
<dbReference type="Pfam" id="PF00307">
    <property type="entry name" value="CH"/>
    <property type="match status" value="1"/>
</dbReference>
<protein>
    <submittedName>
        <fullName evidence="6">Uncharacterized protein</fullName>
    </submittedName>
</protein>
<dbReference type="GO" id="GO:0034993">
    <property type="term" value="C:meiotic nuclear membrane microtubule tethering complex"/>
    <property type="evidence" value="ECO:0007669"/>
    <property type="project" value="TreeGrafter"/>
</dbReference>
<reference evidence="6 7" key="1">
    <citation type="submission" date="2018-11" db="EMBL/GenBank/DDBJ databases">
        <authorList>
            <consortium name="Pathogen Informatics"/>
        </authorList>
    </citation>
    <scope>NUCLEOTIDE SEQUENCE [LARGE SCALE GENOMIC DNA]</scope>
    <source>
        <strain evidence="6 7">Zambia</strain>
    </source>
</reference>
<dbReference type="PANTHER" id="PTHR47535:SF1">
    <property type="entry name" value="NESPRIN-1"/>
    <property type="match status" value="1"/>
</dbReference>
<dbReference type="GO" id="GO:0005640">
    <property type="term" value="C:nuclear outer membrane"/>
    <property type="evidence" value="ECO:0007669"/>
    <property type="project" value="TreeGrafter"/>
</dbReference>
<dbReference type="EMBL" id="UZAI01018392">
    <property type="protein sequence ID" value="VDP36583.1"/>
    <property type="molecule type" value="Genomic_DNA"/>
</dbReference>
<evidence type="ECO:0000256" key="1">
    <source>
        <dbReference type="ARBA" id="ARBA00004370"/>
    </source>
</evidence>
<name>A0A183MX56_9TREM</name>
<keyword evidence="4" id="KW-1133">Transmembrane helix</keyword>
<accession>A0A183MX56</accession>
<proteinExistence type="predicted"/>
<dbReference type="STRING" id="48269.A0A183MX56"/>
<dbReference type="GO" id="GO:0051015">
    <property type="term" value="F:actin filament binding"/>
    <property type="evidence" value="ECO:0007669"/>
    <property type="project" value="TreeGrafter"/>
</dbReference>
<evidence type="ECO:0000313" key="6">
    <source>
        <dbReference type="EMBL" id="VDP36583.1"/>
    </source>
</evidence>
<dbReference type="InterPro" id="IPR052403">
    <property type="entry name" value="LINC-complex_assoc"/>
</dbReference>
<dbReference type="PROSITE" id="PS50021">
    <property type="entry name" value="CH"/>
    <property type="match status" value="1"/>
</dbReference>
<dbReference type="GO" id="GO:0007097">
    <property type="term" value="P:nuclear migration"/>
    <property type="evidence" value="ECO:0007669"/>
    <property type="project" value="TreeGrafter"/>
</dbReference>
<keyword evidence="7" id="KW-1185">Reference proteome</keyword>
<dbReference type="InterPro" id="IPR001715">
    <property type="entry name" value="CH_dom"/>
</dbReference>
<gene>
    <name evidence="6" type="ORF">SMRZ_LOCUS20631</name>
</gene>
<keyword evidence="3" id="KW-0677">Repeat</keyword>
<evidence type="ECO:0000256" key="2">
    <source>
        <dbReference type="ARBA" id="ARBA00022692"/>
    </source>
</evidence>
<dbReference type="Gene3D" id="1.10.418.10">
    <property type="entry name" value="Calponin-like domain"/>
    <property type="match status" value="1"/>
</dbReference>
<sequence length="909" mass="106439">MVHNIDSSLVEMDKVKTRTSKENLEHAFTQAEKHLGIPRLLDPEDVDVDRPDEKSIVTYVAQFFKAYPDAGRRRPDSPTKTDVKLKLDNLMKFIRESELKMKTARSARTSLNEQYQVYEELITGKEIEEVNYESLKDQWYSGLISHTDSLINLSEIEILEESWNNFINIMNEWLWEIDEKIPGEYGYIAKWLSQAEKWFKQVDLKWYQKPSGTEAMGFCITVNQSWRPSSAEPPYSPPSNELIDKLQNERLEIFGTNNQKLNSIRDDLSRIIDNEKTTNLPSTLIDRLSTRLSKVTGYEPGNTAVLNAAKARRTFLDILYNVNRTETTTGVRIRSRRRESATGFEYRFCNWLDLVDGNIHTETREIVNGILTDYQISTSEEKHEIKWTVRMQLDDLDFADDLALLSHMQKQMQEKMTTSSSALCLKTEHIPEKLDQCKLDLCKHFNLLTKIIQYDDQLIPKNSLDIIQRWQDDCEMKWNSDKLNQLIQLGERIKQRLTLWDKLDHRVRNIENWLSQFEDSKFSENDWFSRRDEIFVLLDEANEAAHYLGESADHHRLEMFRKRIEKVESDISKRRQANLEKVEAKRLADKLKLENELNNHLDQIENWINSIKDLIENKTNGTLKHSQVRCTSNGLSIIVGQLQNILDEQSKITEHLQNATNLSQDPIIQPIQLEQNERLLYLEESMEKFIHLLPIKLKDLTDITEKTSEIENNLNHIQLQLNELEQKQNNLFLETDIHTWECSSLYLEFNDCRGHLTFTNGQVNDLERALNLQDNRGMSILNKFSVEELYNEIKDFNDRLNNTEKVIKRKLIHKQSINETFTTLKQQMDEIQIALKDLKYATSTSGRISKEDLLNLLDNLKTLRCKYTESIQTNDRRCQNFLNSAASQGDGDILLNEMKMKISQMVMLL</sequence>
<evidence type="ECO:0000256" key="5">
    <source>
        <dbReference type="ARBA" id="ARBA00023136"/>
    </source>
</evidence>
<keyword evidence="2" id="KW-0812">Transmembrane</keyword>
<organism evidence="6 7">
    <name type="scientific">Schistosoma margrebowiei</name>
    <dbReference type="NCBI Taxonomy" id="48269"/>
    <lineage>
        <taxon>Eukaryota</taxon>
        <taxon>Metazoa</taxon>
        <taxon>Spiralia</taxon>
        <taxon>Lophotrochozoa</taxon>
        <taxon>Platyhelminthes</taxon>
        <taxon>Trematoda</taxon>
        <taxon>Digenea</taxon>
        <taxon>Strigeidida</taxon>
        <taxon>Schistosomatoidea</taxon>
        <taxon>Schistosomatidae</taxon>
        <taxon>Schistosoma</taxon>
    </lineage>
</organism>
<dbReference type="PANTHER" id="PTHR47535">
    <property type="entry name" value="MUSCLE-SPECIFIC PROTEIN 300 KDA, ISOFORM G"/>
    <property type="match status" value="1"/>
</dbReference>
<evidence type="ECO:0000256" key="3">
    <source>
        <dbReference type="ARBA" id="ARBA00022737"/>
    </source>
</evidence>
<evidence type="ECO:0000256" key="4">
    <source>
        <dbReference type="ARBA" id="ARBA00022989"/>
    </source>
</evidence>
<dbReference type="GO" id="GO:0005737">
    <property type="term" value="C:cytoplasm"/>
    <property type="evidence" value="ECO:0007669"/>
    <property type="project" value="TreeGrafter"/>
</dbReference>
<dbReference type="SUPFAM" id="SSF47576">
    <property type="entry name" value="Calponin-homology domain, CH-domain"/>
    <property type="match status" value="1"/>
</dbReference>
<dbReference type="InterPro" id="IPR036872">
    <property type="entry name" value="CH_dom_sf"/>
</dbReference>
<comment type="subcellular location">
    <subcellularLocation>
        <location evidence="1">Membrane</location>
    </subcellularLocation>
</comment>